<proteinExistence type="predicted"/>
<reference evidence="1" key="1">
    <citation type="journal article" date="2017" name="Appl. Environ. Microbiol.">
        <title>Molecular characterization of an Endozoicomonas-like organism causing infection in king scallop Pecten maximus L.</title>
        <authorList>
            <person name="Cano I."/>
            <person name="van Aerle R."/>
            <person name="Ross S."/>
            <person name="Verner-Jeffreys D.W."/>
            <person name="Paley R.K."/>
            <person name="Rimmer G."/>
            <person name="Ryder D."/>
            <person name="Hooper P."/>
            <person name="Stone D."/>
            <person name="Feist S.W."/>
        </authorList>
    </citation>
    <scope>NUCLEOTIDE SEQUENCE</scope>
</reference>
<organism evidence="1">
    <name type="scientific">invertebrate metagenome</name>
    <dbReference type="NCBI Taxonomy" id="1711999"/>
    <lineage>
        <taxon>unclassified sequences</taxon>
        <taxon>metagenomes</taxon>
        <taxon>organismal metagenomes</taxon>
    </lineage>
</organism>
<sequence length="57" mass="6500">MVHTTSDVDVQLPDLVAQLESASMDTGAFYLKGYELASAVKLKEFQKLCHCFFIRFR</sequence>
<dbReference type="EMBL" id="NSIT01000023">
    <property type="protein sequence ID" value="PJE80295.1"/>
    <property type="molecule type" value="Genomic_DNA"/>
</dbReference>
<dbReference type="AlphaFoldDB" id="A0A2H9TAK9"/>
<protein>
    <submittedName>
        <fullName evidence="1">Uncharacterized protein</fullName>
    </submittedName>
</protein>
<evidence type="ECO:0000313" key="1">
    <source>
        <dbReference type="EMBL" id="PJE80295.1"/>
    </source>
</evidence>
<gene>
    <name evidence="1" type="ORF">CI610_00722</name>
</gene>
<accession>A0A2H9TAK9</accession>
<name>A0A2H9TAK9_9ZZZZ</name>
<comment type="caution">
    <text evidence="1">The sequence shown here is derived from an EMBL/GenBank/DDBJ whole genome shotgun (WGS) entry which is preliminary data.</text>
</comment>